<evidence type="ECO:0000313" key="3">
    <source>
        <dbReference type="EMBL" id="TQK95478.1"/>
    </source>
</evidence>
<dbReference type="GO" id="GO:0004497">
    <property type="term" value="F:monooxygenase activity"/>
    <property type="evidence" value="ECO:0007669"/>
    <property type="project" value="TreeGrafter"/>
</dbReference>
<dbReference type="PANTHER" id="PTHR43539">
    <property type="entry name" value="FLAVIN-BINDING MONOOXYGENASE-LIKE PROTEIN (AFU_ORTHOLOGUE AFUA_4G09220)"/>
    <property type="match status" value="1"/>
</dbReference>
<proteinExistence type="predicted"/>
<organism evidence="3 4">
    <name type="scientific">Streptomyces puniciscabiei</name>
    <dbReference type="NCBI Taxonomy" id="164348"/>
    <lineage>
        <taxon>Bacteria</taxon>
        <taxon>Bacillati</taxon>
        <taxon>Actinomycetota</taxon>
        <taxon>Actinomycetes</taxon>
        <taxon>Kitasatosporales</taxon>
        <taxon>Streptomycetaceae</taxon>
        <taxon>Streptomyces</taxon>
    </lineage>
</organism>
<reference evidence="3 4" key="1">
    <citation type="submission" date="2019-06" db="EMBL/GenBank/DDBJ databases">
        <title>Sequencing the genomes of 1000 actinobacteria strains.</title>
        <authorList>
            <person name="Klenk H.-P."/>
        </authorList>
    </citation>
    <scope>NUCLEOTIDE SEQUENCE [LARGE SCALE GENOMIC DNA]</scope>
    <source>
        <strain evidence="3 4">DSM 41929</strain>
    </source>
</reference>
<feature type="region of interest" description="Disordered" evidence="2">
    <location>
        <begin position="385"/>
        <end position="410"/>
    </location>
</feature>
<accession>A0A542U8V5</accession>
<gene>
    <name evidence="3" type="ORF">FB563_0373</name>
</gene>
<evidence type="ECO:0000256" key="2">
    <source>
        <dbReference type="SAM" id="MobiDB-lite"/>
    </source>
</evidence>
<dbReference type="EMBL" id="VFNX01000001">
    <property type="protein sequence ID" value="TQK95478.1"/>
    <property type="molecule type" value="Genomic_DNA"/>
</dbReference>
<dbReference type="PRINTS" id="PR00368">
    <property type="entry name" value="FADPNR"/>
</dbReference>
<dbReference type="Gene3D" id="3.50.50.60">
    <property type="entry name" value="FAD/NAD(P)-binding domain"/>
    <property type="match status" value="1"/>
</dbReference>
<evidence type="ECO:0000313" key="4">
    <source>
        <dbReference type="Proteomes" id="UP000318103"/>
    </source>
</evidence>
<evidence type="ECO:0000256" key="1">
    <source>
        <dbReference type="ARBA" id="ARBA00023002"/>
    </source>
</evidence>
<dbReference type="InterPro" id="IPR050982">
    <property type="entry name" value="Auxin_biosynth/cation_transpt"/>
</dbReference>
<protein>
    <submittedName>
        <fullName evidence="3">Cation diffusion facilitator CzcD-associated flavoprotein CzcO</fullName>
    </submittedName>
</protein>
<dbReference type="Proteomes" id="UP000318103">
    <property type="component" value="Unassembled WGS sequence"/>
</dbReference>
<name>A0A542U8V5_9ACTN</name>
<dbReference type="RefSeq" id="WP_055707172.1">
    <property type="nucleotide sequence ID" value="NZ_JBPJFI010000001.1"/>
</dbReference>
<comment type="caution">
    <text evidence="3">The sequence shown here is derived from an EMBL/GenBank/DDBJ whole genome shotgun (WGS) entry which is preliminary data.</text>
</comment>
<dbReference type="GO" id="GO:0005829">
    <property type="term" value="C:cytosol"/>
    <property type="evidence" value="ECO:0007669"/>
    <property type="project" value="TreeGrafter"/>
</dbReference>
<dbReference type="AlphaFoldDB" id="A0A542U8V5"/>
<keyword evidence="4" id="KW-1185">Reference proteome</keyword>
<sequence length="410" mass="43900">MPPTPQRDFSAPTIVIGAGPHGLAAAALLNRSGEPTVILERSDRVGASWAQRYDHLRLHTTPGTSQLPGLPIPRQAGPWVSRDDYVRYLEDYVAHHRLDVRVNTEVQRIERAEPGSRARWLVHSADGLVPAGAVVVATGRCRTPDTPRWPGRSTFTGTLLHSAHYRSPAPYRGRDVLVVGAGNSGTEIASVLAGAGAERVRISVRTSPNILPRSSARWHAAGRLTEVLPLAWRDRTSLLTQRLAVPDLTSRGLPRPRTGLYTRNVREGVNPVLDHGFVDAVLSGRVEPVAAVQAFDGPDVVLADGTRLRPDTVIAATGFRSDLHDLVGTLGVLDDAGQPLAVGGQSHPTAPRLYFTGYTNPLTGVLRQAGIEARAIAHALRREKARPALPLPQPGGRRAAGALDNGHAPG</sequence>
<dbReference type="Pfam" id="PF13738">
    <property type="entry name" value="Pyr_redox_3"/>
    <property type="match status" value="1"/>
</dbReference>
<keyword evidence="1" id="KW-0560">Oxidoreductase</keyword>
<dbReference type="PRINTS" id="PR00469">
    <property type="entry name" value="PNDRDTASEII"/>
</dbReference>
<dbReference type="InterPro" id="IPR036188">
    <property type="entry name" value="FAD/NAD-bd_sf"/>
</dbReference>
<dbReference type="GO" id="GO:0050660">
    <property type="term" value="F:flavin adenine dinucleotide binding"/>
    <property type="evidence" value="ECO:0007669"/>
    <property type="project" value="TreeGrafter"/>
</dbReference>
<dbReference type="SUPFAM" id="SSF51905">
    <property type="entry name" value="FAD/NAD(P)-binding domain"/>
    <property type="match status" value="2"/>
</dbReference>
<dbReference type="PANTHER" id="PTHR43539:SF78">
    <property type="entry name" value="FLAVIN-CONTAINING MONOOXYGENASE"/>
    <property type="match status" value="1"/>
</dbReference>